<evidence type="ECO:0000256" key="1">
    <source>
        <dbReference type="SAM" id="MobiDB-lite"/>
    </source>
</evidence>
<dbReference type="AlphaFoldDB" id="A0ABD1RCJ3"/>
<reference evidence="3" key="1">
    <citation type="submission" date="2024-07" db="EMBL/GenBank/DDBJ databases">
        <title>Two chromosome-level genome assemblies of Korean endemic species Abeliophyllum distichum and Forsythia ovata (Oleaceae).</title>
        <authorList>
            <person name="Jang H."/>
        </authorList>
    </citation>
    <scope>NUCLEOTIDE SEQUENCE [LARGE SCALE GENOMIC DNA]</scope>
</reference>
<dbReference type="Proteomes" id="UP001604336">
    <property type="component" value="Unassembled WGS sequence"/>
</dbReference>
<accession>A0ABD1RCJ3</accession>
<organism evidence="2 3">
    <name type="scientific">Abeliophyllum distichum</name>
    <dbReference type="NCBI Taxonomy" id="126358"/>
    <lineage>
        <taxon>Eukaryota</taxon>
        <taxon>Viridiplantae</taxon>
        <taxon>Streptophyta</taxon>
        <taxon>Embryophyta</taxon>
        <taxon>Tracheophyta</taxon>
        <taxon>Spermatophyta</taxon>
        <taxon>Magnoliopsida</taxon>
        <taxon>eudicotyledons</taxon>
        <taxon>Gunneridae</taxon>
        <taxon>Pentapetalae</taxon>
        <taxon>asterids</taxon>
        <taxon>lamiids</taxon>
        <taxon>Lamiales</taxon>
        <taxon>Oleaceae</taxon>
        <taxon>Forsythieae</taxon>
        <taxon>Abeliophyllum</taxon>
    </lineage>
</organism>
<evidence type="ECO:0000313" key="3">
    <source>
        <dbReference type="Proteomes" id="UP001604336"/>
    </source>
</evidence>
<proteinExistence type="predicted"/>
<sequence>MDQRRRPRPTLTRLSKQRLKVLVPGSAEDTSQRNVIEDLSRKENRIEVAAPDVVEIEDTGVPEGEVSLKRKRKGGASGPGLSQSKKKVELVDNYTVCALQPLQRTLSVNPSGEVVLDSPPRVDPVSESSGVGPFDSKKKLRELIGPPGSRISDDTLGNVPFFSSMGAQAVRKYFIPKWEEFALLRELEDVLEAGLEVAVRATRM</sequence>
<protein>
    <submittedName>
        <fullName evidence="2">Uncharacterized protein</fullName>
    </submittedName>
</protein>
<gene>
    <name evidence="2" type="ORF">Adt_30895</name>
</gene>
<comment type="caution">
    <text evidence="2">The sequence shown here is derived from an EMBL/GenBank/DDBJ whole genome shotgun (WGS) entry which is preliminary data.</text>
</comment>
<keyword evidence="3" id="KW-1185">Reference proteome</keyword>
<name>A0ABD1RCJ3_9LAMI</name>
<dbReference type="EMBL" id="JBFOLK010000009">
    <property type="protein sequence ID" value="KAL2486139.1"/>
    <property type="molecule type" value="Genomic_DNA"/>
</dbReference>
<feature type="region of interest" description="Disordered" evidence="1">
    <location>
        <begin position="110"/>
        <end position="139"/>
    </location>
</feature>
<evidence type="ECO:0000313" key="2">
    <source>
        <dbReference type="EMBL" id="KAL2486139.1"/>
    </source>
</evidence>